<dbReference type="Proteomes" id="UP000479293">
    <property type="component" value="Unassembled WGS sequence"/>
</dbReference>
<dbReference type="InterPro" id="IPR020018">
    <property type="entry name" value="Motility-assoc_lipoprot_GldH"/>
</dbReference>
<reference evidence="2 3" key="1">
    <citation type="submission" date="2019-10" db="EMBL/GenBank/DDBJ databases">
        <title>Draft Genome Sequence of Cytophagaceae sp. SJW1-29.</title>
        <authorList>
            <person name="Choi A."/>
        </authorList>
    </citation>
    <scope>NUCLEOTIDE SEQUENCE [LARGE SCALE GENOMIC DNA]</scope>
    <source>
        <strain evidence="2 3">SJW1-29</strain>
    </source>
</reference>
<protein>
    <submittedName>
        <fullName evidence="2">Gliding motility lipoprotein GldH</fullName>
    </submittedName>
</protein>
<dbReference type="EMBL" id="WHLY01000002">
    <property type="protein sequence ID" value="MPR34191.1"/>
    <property type="molecule type" value="Genomic_DNA"/>
</dbReference>
<gene>
    <name evidence="2" type="primary">gldH</name>
    <name evidence="2" type="ORF">GBK04_12690</name>
</gene>
<name>A0A7C9FP94_9BACT</name>
<keyword evidence="3" id="KW-1185">Reference proteome</keyword>
<accession>A0A7C9FP94</accession>
<dbReference type="NCBIfam" id="TIGR03511">
    <property type="entry name" value="GldH_lipo"/>
    <property type="match status" value="1"/>
</dbReference>
<evidence type="ECO:0000313" key="3">
    <source>
        <dbReference type="Proteomes" id="UP000479293"/>
    </source>
</evidence>
<dbReference type="RefSeq" id="WP_152760188.1">
    <property type="nucleotide sequence ID" value="NZ_WHLY01000002.1"/>
</dbReference>
<evidence type="ECO:0000313" key="2">
    <source>
        <dbReference type="EMBL" id="MPR34191.1"/>
    </source>
</evidence>
<dbReference type="AlphaFoldDB" id="A0A7C9FP94"/>
<comment type="caution">
    <text evidence="2">The sequence shown here is derived from an EMBL/GenBank/DDBJ whole genome shotgun (WGS) entry which is preliminary data.</text>
</comment>
<dbReference type="Pfam" id="PF14109">
    <property type="entry name" value="GldH_lipo"/>
    <property type="match status" value="1"/>
</dbReference>
<feature type="signal peptide" evidence="1">
    <location>
        <begin position="1"/>
        <end position="21"/>
    </location>
</feature>
<feature type="chain" id="PRO_5028830685" evidence="1">
    <location>
        <begin position="22"/>
        <end position="161"/>
    </location>
</feature>
<keyword evidence="1" id="KW-0732">Signal</keyword>
<dbReference type="PROSITE" id="PS51257">
    <property type="entry name" value="PROKAR_LIPOPROTEIN"/>
    <property type="match status" value="1"/>
</dbReference>
<sequence>MKVIKSAVLLFLLVISAGCDENTLYKAYEDIEDGLWYVNKKYTFQFEVTDASQPYNLYYLVRNAQQYPYYNLYLTREMKGPDGKTVFSRLDEMYLSDQTTGKPRGSGLGDLFDHKFVFQRNFLFPGPGKYTITLTQSMRQNPLPYIMGVGLSVERTPVAVP</sequence>
<keyword evidence="2" id="KW-0449">Lipoprotein</keyword>
<evidence type="ECO:0000256" key="1">
    <source>
        <dbReference type="SAM" id="SignalP"/>
    </source>
</evidence>
<organism evidence="2 3">
    <name type="scientific">Salmonirosea aquatica</name>
    <dbReference type="NCBI Taxonomy" id="2654236"/>
    <lineage>
        <taxon>Bacteria</taxon>
        <taxon>Pseudomonadati</taxon>
        <taxon>Bacteroidota</taxon>
        <taxon>Cytophagia</taxon>
        <taxon>Cytophagales</taxon>
        <taxon>Spirosomataceae</taxon>
        <taxon>Salmonirosea</taxon>
    </lineage>
</organism>
<proteinExistence type="predicted"/>